<sequence length="126" mass="14509">MQVRFSMIVVIAHALEISLGYQGVDLVGGVRLRYPDKIRKFANGRAIEQIDDLGGERLRCAEASGFFTQLTKEVAVMRQAEIAVEFRHRLGYIRKQHKHHIQFIKDSRSKSMDPEYDKTRAHPLNT</sequence>
<protein>
    <submittedName>
        <fullName evidence="1">Uncharacterized protein</fullName>
    </submittedName>
</protein>
<organism evidence="1">
    <name type="scientific">bioreactor metagenome</name>
    <dbReference type="NCBI Taxonomy" id="1076179"/>
    <lineage>
        <taxon>unclassified sequences</taxon>
        <taxon>metagenomes</taxon>
        <taxon>ecological metagenomes</taxon>
    </lineage>
</organism>
<name>A0A645IAK8_9ZZZZ</name>
<evidence type="ECO:0000313" key="1">
    <source>
        <dbReference type="EMBL" id="MPN44463.1"/>
    </source>
</evidence>
<dbReference type="AlphaFoldDB" id="A0A645IAK8"/>
<comment type="caution">
    <text evidence="1">The sequence shown here is derived from an EMBL/GenBank/DDBJ whole genome shotgun (WGS) entry which is preliminary data.</text>
</comment>
<reference evidence="1" key="1">
    <citation type="submission" date="2019-08" db="EMBL/GenBank/DDBJ databases">
        <authorList>
            <person name="Kucharzyk K."/>
            <person name="Murdoch R.W."/>
            <person name="Higgins S."/>
            <person name="Loffler F."/>
        </authorList>
    </citation>
    <scope>NUCLEOTIDE SEQUENCE</scope>
</reference>
<dbReference type="EMBL" id="VSSQ01103590">
    <property type="protein sequence ID" value="MPN44463.1"/>
    <property type="molecule type" value="Genomic_DNA"/>
</dbReference>
<gene>
    <name evidence="1" type="ORF">SDC9_192028</name>
</gene>
<accession>A0A645IAK8</accession>
<proteinExistence type="predicted"/>